<dbReference type="EMBL" id="CP136964">
    <property type="protein sequence ID" value="WOS96663.1"/>
    <property type="molecule type" value="Genomic_DNA"/>
</dbReference>
<evidence type="ECO:0000259" key="2">
    <source>
        <dbReference type="Pfam" id="PF02272"/>
    </source>
</evidence>
<dbReference type="RefSeq" id="WP_102167465.1">
    <property type="nucleotide sequence ID" value="NZ_CP136964.1"/>
</dbReference>
<evidence type="ECO:0000259" key="1">
    <source>
        <dbReference type="Pfam" id="PF01368"/>
    </source>
</evidence>
<dbReference type="Gene3D" id="3.10.310.30">
    <property type="match status" value="1"/>
</dbReference>
<sequence length="319" mass="36364">MFNKFLNQLSSLNQYKNEAFQKIESANSIVILRHIRPDPDALGSQLALKKFLLNKFPEKKVRALGSTEENLEFMGELDDGEITNEDLVIILDTANVERIDYDGDYRNGQYVIKIDHHPNVEPYGDVNIVETSVSSTCELLYMFLSLFDSDAINEDVKSLAYLGIVGDTGRFLYNSHETTYDVMSDISKGGLDTNSLLLELYKKSLEDFKFTGFLISNFNLTDRGVLSVFVSIEDREKYGVDEANAALQVNVFREVEEVKVWFMALETENDIRVRLRSKDVPINDVAQHFGGGGHKHASGVRFRRREDLQLLIEKLEEKL</sequence>
<dbReference type="PANTHER" id="PTHR47618">
    <property type="entry name" value="BIFUNCTIONAL OLIGORIBONUCLEASE AND PAP PHOSPHATASE NRNA"/>
    <property type="match status" value="1"/>
</dbReference>
<evidence type="ECO:0000313" key="3">
    <source>
        <dbReference type="EMBL" id="WOS96663.1"/>
    </source>
</evidence>
<dbReference type="Pfam" id="PF01368">
    <property type="entry name" value="DHH"/>
    <property type="match status" value="1"/>
</dbReference>
<dbReference type="InterPro" id="IPR003156">
    <property type="entry name" value="DHHA1_dom"/>
</dbReference>
<dbReference type="GO" id="GO:0003676">
    <property type="term" value="F:nucleic acid binding"/>
    <property type="evidence" value="ECO:0007669"/>
    <property type="project" value="InterPro"/>
</dbReference>
<feature type="domain" description="DDH" evidence="1">
    <location>
        <begin position="28"/>
        <end position="164"/>
    </location>
</feature>
<dbReference type="KEGG" id="nmy:CJ229_002665"/>
<dbReference type="InterPro" id="IPR001667">
    <property type="entry name" value="DDH_dom"/>
</dbReference>
<gene>
    <name evidence="3" type="ORF">CJ229_002665</name>
</gene>
<keyword evidence="4" id="KW-1185">Reference proteome</keyword>
<keyword evidence="3" id="KW-0378">Hydrolase</keyword>
<name>A0AAF0YJB1_9STAP</name>
<evidence type="ECO:0000313" key="4">
    <source>
        <dbReference type="Proteomes" id="UP000243626"/>
    </source>
</evidence>
<dbReference type="InterPro" id="IPR051319">
    <property type="entry name" value="Oligoribo/pAp-PDE_c-di-AMP_PDE"/>
</dbReference>
<dbReference type="Proteomes" id="UP000243626">
    <property type="component" value="Chromosome"/>
</dbReference>
<accession>A0AAF0YJB1</accession>
<organism evidence="3 4">
    <name type="scientific">Nosocomiicoccus massiliensis</name>
    <dbReference type="NCBI Taxonomy" id="1232430"/>
    <lineage>
        <taxon>Bacteria</taxon>
        <taxon>Bacillati</taxon>
        <taxon>Bacillota</taxon>
        <taxon>Bacilli</taxon>
        <taxon>Bacillales</taxon>
        <taxon>Staphylococcaceae</taxon>
        <taxon>Nosocomiicoccus</taxon>
    </lineage>
</organism>
<dbReference type="SUPFAM" id="SSF64182">
    <property type="entry name" value="DHH phosphoesterases"/>
    <property type="match status" value="1"/>
</dbReference>
<dbReference type="AlphaFoldDB" id="A0AAF0YJB1"/>
<dbReference type="Gene3D" id="3.90.1640.10">
    <property type="entry name" value="inorganic pyrophosphatase (n-terminal core)"/>
    <property type="match status" value="1"/>
</dbReference>
<dbReference type="InterPro" id="IPR038763">
    <property type="entry name" value="DHH_sf"/>
</dbReference>
<protein>
    <submittedName>
        <fullName evidence="3">Bifunctional oligoribonuclease/PAP phosphatase NrnA</fullName>
        <ecNumber evidence="3">3.1.3.7</ecNumber>
    </submittedName>
</protein>
<dbReference type="GO" id="GO:0008441">
    <property type="term" value="F:3'(2'),5'-bisphosphate nucleotidase activity"/>
    <property type="evidence" value="ECO:0007669"/>
    <property type="project" value="UniProtKB-EC"/>
</dbReference>
<dbReference type="PANTHER" id="PTHR47618:SF1">
    <property type="entry name" value="BIFUNCTIONAL OLIGORIBONUCLEASE AND PAP PHOSPHATASE NRNA"/>
    <property type="match status" value="1"/>
</dbReference>
<feature type="domain" description="DHHA1" evidence="2">
    <location>
        <begin position="237"/>
        <end position="318"/>
    </location>
</feature>
<dbReference type="EC" id="3.1.3.7" evidence="3"/>
<reference evidence="4" key="1">
    <citation type="submission" date="2017-09" db="EMBL/GenBank/DDBJ databases">
        <title>Bacterial strain isolated from the female urinary microbiota.</title>
        <authorList>
            <person name="Thomas-White K."/>
            <person name="Kumar N."/>
            <person name="Forster S."/>
            <person name="Putonti C."/>
            <person name="Lawley T."/>
            <person name="Wolfe A.J."/>
        </authorList>
    </citation>
    <scope>NUCLEOTIDE SEQUENCE [LARGE SCALE GENOMIC DNA]</scope>
    <source>
        <strain evidence="4">UMB0959</strain>
    </source>
</reference>
<dbReference type="Pfam" id="PF02272">
    <property type="entry name" value="DHHA1"/>
    <property type="match status" value="1"/>
</dbReference>
<proteinExistence type="predicted"/>